<organism evidence="1 2">
    <name type="scientific">Paraburkholderia ginsengiterrae</name>
    <dbReference type="NCBI Taxonomy" id="1462993"/>
    <lineage>
        <taxon>Bacteria</taxon>
        <taxon>Pseudomonadati</taxon>
        <taxon>Pseudomonadota</taxon>
        <taxon>Betaproteobacteria</taxon>
        <taxon>Burkholderiales</taxon>
        <taxon>Burkholderiaceae</taxon>
        <taxon>Paraburkholderia</taxon>
    </lineage>
</organism>
<evidence type="ECO:0000313" key="2">
    <source>
        <dbReference type="Proteomes" id="UP000077961"/>
    </source>
</evidence>
<sequence>MRLYQWVKGFAPPAEKLRWVHTTDAFAFRAILEQRVLTPQECKVFGDPLTYLFYGRPAYRFNRRDNMRSSYHAPVVLIFRERILDHTFRLFPFDTGAFKGKRYDTWLHKGMELESFEYPGKEGNEGKHVTAFYGGNHRYWNGEGIAIGNISGEYEVEAVRDMISDKNMNVADDRRLVVELLVKDDIPLTADYLEAIYVPSSIKDAEFLKIFEKDVNVSVYTYPANGMKPAIEYQALLEHFLSEFHEDMGAL</sequence>
<reference evidence="1 2" key="1">
    <citation type="submission" date="2016-04" db="EMBL/GenBank/DDBJ databases">
        <title>Reclassification of Paraburkholderia panaciterrae (Farh et al. 2015) Dobritsa &amp; Samadpour 2016 as a later homotypic synonym of Paraburkholderia ginsengiterrae (Farh et al. 2015) Dobritsa &amp; Samadpour 2016.</title>
        <authorList>
            <person name="Dobritsa A.P."/>
            <person name="Kutumbaka K."/>
            <person name="Samadpour M."/>
        </authorList>
    </citation>
    <scope>NUCLEOTIDE SEQUENCE [LARGE SCALE GENOMIC DNA]</scope>
    <source>
        <strain evidence="1 2">DCY85-1</strain>
    </source>
</reference>
<dbReference type="EMBL" id="LXJZ01000101">
    <property type="protein sequence ID" value="OAJ60785.1"/>
    <property type="molecule type" value="Genomic_DNA"/>
</dbReference>
<comment type="caution">
    <text evidence="1">The sequence shown here is derived from an EMBL/GenBank/DDBJ whole genome shotgun (WGS) entry which is preliminary data.</text>
</comment>
<accession>A0ABX2UZL3</accession>
<keyword evidence="2" id="KW-1185">Reference proteome</keyword>
<protein>
    <submittedName>
        <fullName evidence="1">Uncharacterized protein</fullName>
    </submittedName>
</protein>
<name>A0ABX2UZL3_9BURK</name>
<proteinExistence type="predicted"/>
<dbReference type="Proteomes" id="UP000077961">
    <property type="component" value="Unassembled WGS sequence"/>
</dbReference>
<evidence type="ECO:0000313" key="1">
    <source>
        <dbReference type="EMBL" id="OAJ60785.1"/>
    </source>
</evidence>
<gene>
    <name evidence="1" type="ORF">A6V36_03065</name>
</gene>